<evidence type="ECO:0000313" key="3">
    <source>
        <dbReference type="Proteomes" id="UP000507470"/>
    </source>
</evidence>
<name>A0A6J8B454_MYTCO</name>
<dbReference type="SUPFAM" id="SSF49785">
    <property type="entry name" value="Galactose-binding domain-like"/>
    <property type="match status" value="1"/>
</dbReference>
<dbReference type="PANTHER" id="PTHR45713">
    <property type="entry name" value="FTP DOMAIN-CONTAINING PROTEIN"/>
    <property type="match status" value="1"/>
</dbReference>
<dbReference type="InterPro" id="IPR051941">
    <property type="entry name" value="BG_Antigen-Binding_Lectin"/>
</dbReference>
<organism evidence="2 3">
    <name type="scientific">Mytilus coruscus</name>
    <name type="common">Sea mussel</name>
    <dbReference type="NCBI Taxonomy" id="42192"/>
    <lineage>
        <taxon>Eukaryota</taxon>
        <taxon>Metazoa</taxon>
        <taxon>Spiralia</taxon>
        <taxon>Lophotrochozoa</taxon>
        <taxon>Mollusca</taxon>
        <taxon>Bivalvia</taxon>
        <taxon>Autobranchia</taxon>
        <taxon>Pteriomorphia</taxon>
        <taxon>Mytilida</taxon>
        <taxon>Mytiloidea</taxon>
        <taxon>Mytilidae</taxon>
        <taxon>Mytilinae</taxon>
        <taxon>Mytilus</taxon>
    </lineage>
</organism>
<feature type="domain" description="F5/8 type C" evidence="1">
    <location>
        <begin position="1"/>
        <end position="112"/>
    </location>
</feature>
<keyword evidence="3" id="KW-1185">Reference proteome</keyword>
<dbReference type="Pfam" id="PF22633">
    <property type="entry name" value="F5_F8_type_C_2"/>
    <property type="match status" value="1"/>
</dbReference>
<protein>
    <recommendedName>
        <fullName evidence="1">F5/8 type C domain-containing protein</fullName>
    </recommendedName>
</protein>
<dbReference type="AlphaFoldDB" id="A0A6J8B454"/>
<dbReference type="EMBL" id="CACVKT020002567">
    <property type="protein sequence ID" value="CAC5378356.1"/>
    <property type="molecule type" value="Genomic_DNA"/>
</dbReference>
<sequence length="216" mass="24551">MLLMETGQEHRSITVFFCAHSDRVANQKSWWAVDLQNVYTINGVDIFGRTDCCPEYLANFDVEIILPICTCRHWDWNNLEEGDKFSCGYQETESQRVTINCPPNTKGRYVRIKRRLANIITTYACGQIGYGYAGPVIGTSVAQGNIQCTSTCITKTECFVAEYDKNTHVCTLKGECSNGTQSHLYPDNNKHVFLIQMDGDKYVLILDVNKEIQNHQ</sequence>
<dbReference type="Proteomes" id="UP000507470">
    <property type="component" value="Unassembled WGS sequence"/>
</dbReference>
<evidence type="ECO:0000259" key="1">
    <source>
        <dbReference type="PROSITE" id="PS50022"/>
    </source>
</evidence>
<reference evidence="2 3" key="1">
    <citation type="submission" date="2020-06" db="EMBL/GenBank/DDBJ databases">
        <authorList>
            <person name="Li R."/>
            <person name="Bekaert M."/>
        </authorList>
    </citation>
    <scope>NUCLEOTIDE SEQUENCE [LARGE SCALE GENOMIC DNA]</scope>
    <source>
        <strain evidence="3">wild</strain>
    </source>
</reference>
<accession>A0A6J8B454</accession>
<dbReference type="OrthoDB" id="6102375at2759"/>
<evidence type="ECO:0000313" key="2">
    <source>
        <dbReference type="EMBL" id="CAC5378356.1"/>
    </source>
</evidence>
<dbReference type="InterPro" id="IPR000421">
    <property type="entry name" value="FA58C"/>
</dbReference>
<dbReference type="InterPro" id="IPR008979">
    <property type="entry name" value="Galactose-bd-like_sf"/>
</dbReference>
<gene>
    <name evidence="2" type="ORF">MCOR_14567</name>
</gene>
<proteinExistence type="predicted"/>
<dbReference type="PROSITE" id="PS50022">
    <property type="entry name" value="FA58C_3"/>
    <property type="match status" value="1"/>
</dbReference>
<dbReference type="Gene3D" id="2.60.120.260">
    <property type="entry name" value="Galactose-binding domain-like"/>
    <property type="match status" value="1"/>
</dbReference>
<dbReference type="PANTHER" id="PTHR45713:SF6">
    <property type="entry name" value="F5_8 TYPE C DOMAIN-CONTAINING PROTEIN"/>
    <property type="match status" value="1"/>
</dbReference>